<dbReference type="KEGG" id="nno:NONO_c50390"/>
<keyword evidence="7" id="KW-1185">Reference proteome</keyword>
<organism evidence="6 7">
    <name type="scientific">Nocardia nova SH22a</name>
    <dbReference type="NCBI Taxonomy" id="1415166"/>
    <lineage>
        <taxon>Bacteria</taxon>
        <taxon>Bacillati</taxon>
        <taxon>Actinomycetota</taxon>
        <taxon>Actinomycetes</taxon>
        <taxon>Mycobacteriales</taxon>
        <taxon>Nocardiaceae</taxon>
        <taxon>Nocardia</taxon>
    </lineage>
</organism>
<dbReference type="Gene3D" id="3.20.20.70">
    <property type="entry name" value="Aldolase class I"/>
    <property type="match status" value="1"/>
</dbReference>
<dbReference type="Proteomes" id="UP000019150">
    <property type="component" value="Chromosome"/>
</dbReference>
<reference evidence="6 7" key="1">
    <citation type="journal article" date="2014" name="Appl. Environ. Microbiol.">
        <title>Insights into the Microbial Degradation of Rubber and Gutta-Percha by Analysis of the Complete Genome of Nocardia nova SH22a.</title>
        <authorList>
            <person name="Luo Q."/>
            <person name="Hiessl S."/>
            <person name="Poehlein A."/>
            <person name="Daniel R."/>
            <person name="Steinbuchel A."/>
        </authorList>
    </citation>
    <scope>NUCLEOTIDE SEQUENCE [LARGE SCALE GENOMIC DNA]</scope>
    <source>
        <strain evidence="6">SH22a</strain>
    </source>
</reference>
<protein>
    <submittedName>
        <fullName evidence="6">Nitronate monooxygenase-like protein</fullName>
    </submittedName>
</protein>
<evidence type="ECO:0000256" key="3">
    <source>
        <dbReference type="ARBA" id="ARBA00022643"/>
    </source>
</evidence>
<dbReference type="eggNOG" id="COG2070">
    <property type="taxonomic scope" value="Bacteria"/>
</dbReference>
<dbReference type="GO" id="GO:0018580">
    <property type="term" value="F:nitronate monooxygenase activity"/>
    <property type="evidence" value="ECO:0007669"/>
    <property type="project" value="InterPro"/>
</dbReference>
<evidence type="ECO:0000256" key="5">
    <source>
        <dbReference type="ARBA" id="ARBA00023033"/>
    </source>
</evidence>
<keyword evidence="2" id="KW-0285">Flavoprotein</keyword>
<dbReference type="PANTHER" id="PTHR42747">
    <property type="entry name" value="NITRONATE MONOOXYGENASE-RELATED"/>
    <property type="match status" value="1"/>
</dbReference>
<dbReference type="Pfam" id="PF03060">
    <property type="entry name" value="NMO"/>
    <property type="match status" value="1"/>
</dbReference>
<dbReference type="AlphaFoldDB" id="W5TLI6"/>
<accession>W5TLI6</accession>
<evidence type="ECO:0000256" key="1">
    <source>
        <dbReference type="ARBA" id="ARBA00009881"/>
    </source>
</evidence>
<comment type="similarity">
    <text evidence="1">Belongs to the nitronate monooxygenase family. NMO class I subfamily.</text>
</comment>
<dbReference type="PATRIC" id="fig|1415166.3.peg.5197"/>
<keyword evidence="3" id="KW-0288">FMN</keyword>
<evidence type="ECO:0000256" key="2">
    <source>
        <dbReference type="ARBA" id="ARBA00022630"/>
    </source>
</evidence>
<dbReference type="RefSeq" id="WP_025351211.1">
    <property type="nucleotide sequence ID" value="NZ_CP006850.1"/>
</dbReference>
<dbReference type="HOGENOM" id="CLU_038732_3_0_11"/>
<gene>
    <name evidence="6" type="ORF">NONO_c50390</name>
</gene>
<evidence type="ECO:0000313" key="6">
    <source>
        <dbReference type="EMBL" id="AHH19823.1"/>
    </source>
</evidence>
<keyword evidence="5 6" id="KW-0503">Monooxygenase</keyword>
<keyword evidence="4" id="KW-0560">Oxidoreductase</keyword>
<dbReference type="InterPro" id="IPR004136">
    <property type="entry name" value="NMO"/>
</dbReference>
<evidence type="ECO:0000313" key="7">
    <source>
        <dbReference type="Proteomes" id="UP000019150"/>
    </source>
</evidence>
<dbReference type="EMBL" id="CP006850">
    <property type="protein sequence ID" value="AHH19823.1"/>
    <property type="molecule type" value="Genomic_DNA"/>
</dbReference>
<name>W5TLI6_9NOCA</name>
<dbReference type="CDD" id="cd04730">
    <property type="entry name" value="NPD_like"/>
    <property type="match status" value="1"/>
</dbReference>
<dbReference type="InterPro" id="IPR013785">
    <property type="entry name" value="Aldolase_TIM"/>
</dbReference>
<dbReference type="STRING" id="1415166.NONO_c50390"/>
<dbReference type="OrthoDB" id="9778912at2"/>
<evidence type="ECO:0000256" key="4">
    <source>
        <dbReference type="ARBA" id="ARBA00023002"/>
    </source>
</evidence>
<sequence length="326" mass="34585">MIDHGHRDSRAALRSRLRVPLIVAPMFRVSTAELVAEACRAGAIGAFPSINARTPELLDEWITAIETRLDRASAEGRSPAPYAVNLLTHDSNSRFEPDFEIIKRRRSPIVIASVGRPEVVIDDVHDYGGLVFSDVVSLRHARRAAKLGVDGLVLLCAGAGGQTGRFSPFAFVQAVREFFDGIVIVAGGIGHGSHLGAIETIGADLGYSGTRFLAAVESSSSAGHRAALYAAGIDDVWDTDAVTGIPTSVLGVSLSAIGLTPETRWTAKVPGPYDWSVGQSKTHIYSAGHGVGVVTAELTCRSILDRIAAEYDESVARATRGSGCRR</sequence>
<dbReference type="PANTHER" id="PTHR42747:SF4">
    <property type="entry name" value="BLR1330 PROTEIN"/>
    <property type="match status" value="1"/>
</dbReference>
<proteinExistence type="inferred from homology"/>
<dbReference type="SUPFAM" id="SSF51412">
    <property type="entry name" value="Inosine monophosphate dehydrogenase (IMPDH)"/>
    <property type="match status" value="1"/>
</dbReference>